<evidence type="ECO:0000313" key="2">
    <source>
        <dbReference type="Proteomes" id="UP001056610"/>
    </source>
</evidence>
<dbReference type="Proteomes" id="UP001056610">
    <property type="component" value="Chromosome"/>
</dbReference>
<evidence type="ECO:0000313" key="1">
    <source>
        <dbReference type="EMBL" id="UQX12046.1"/>
    </source>
</evidence>
<dbReference type="EMBL" id="CP097320">
    <property type="protein sequence ID" value="UQX12046.1"/>
    <property type="molecule type" value="Genomic_DNA"/>
</dbReference>
<reference evidence="1" key="1">
    <citation type="submission" date="2022-05" db="EMBL/GenBank/DDBJ databases">
        <title>A methanotrophic Mycobacterium dominates a cave microbial ecosystem.</title>
        <authorList>
            <person name="Van Spanning R.J.M."/>
            <person name="Guan Q."/>
            <person name="Melkonian C."/>
            <person name="Gallant J."/>
            <person name="Polerecky L."/>
            <person name="Flot J.-F."/>
            <person name="Brandt B.W."/>
            <person name="Braster M."/>
            <person name="Iturbe Espinoza P."/>
            <person name="Aerts J."/>
            <person name="Meima-Franke M."/>
            <person name="Piersma S.R."/>
            <person name="Bunduc C."/>
            <person name="Ummels R."/>
            <person name="Pain A."/>
            <person name="Fleming E.J."/>
            <person name="van der Wel N."/>
            <person name="Gherman V.D."/>
            <person name="Sarbu S.M."/>
            <person name="Bodelier P.L.E."/>
            <person name="Bitter W."/>
        </authorList>
    </citation>
    <scope>NUCLEOTIDE SEQUENCE</scope>
    <source>
        <strain evidence="1">Sulfur Cave</strain>
    </source>
</reference>
<protein>
    <submittedName>
        <fullName evidence="1">Uncharacterized protein</fullName>
    </submittedName>
</protein>
<name>A0ABY4QQ11_9MYCO</name>
<sequence>MPDALVTVVLPYLNEAEPLPGYVNLKWPHRDGADWPHLKSSWSGLADVGH</sequence>
<organism evidence="1 2">
    <name type="scientific">Candidatus Mycobacterium methanotrophicum</name>
    <dbReference type="NCBI Taxonomy" id="2943498"/>
    <lineage>
        <taxon>Bacteria</taxon>
        <taxon>Bacillati</taxon>
        <taxon>Actinomycetota</taxon>
        <taxon>Actinomycetes</taxon>
        <taxon>Mycobacteriales</taxon>
        <taxon>Mycobacteriaceae</taxon>
        <taxon>Mycobacterium</taxon>
    </lineage>
</organism>
<proteinExistence type="predicted"/>
<keyword evidence="2" id="KW-1185">Reference proteome</keyword>
<accession>A0ABY4QQ11</accession>
<dbReference type="RefSeq" id="WP_219066358.1">
    <property type="nucleotide sequence ID" value="NZ_CAJUXY010000006.1"/>
</dbReference>
<gene>
    <name evidence="1" type="ORF">M5I08_06820</name>
</gene>